<dbReference type="SUPFAM" id="SSF53850">
    <property type="entry name" value="Periplasmic binding protein-like II"/>
    <property type="match status" value="1"/>
</dbReference>
<keyword evidence="6" id="KW-0472">Membrane</keyword>
<sequence>MKCMKQTLLASAVVLAAAGVQAQELNIWGLQAFNQQADKLIGQMAEEFGEEKGIDVNYIIVPANVLTQRLASAFEGQSSPDAFMQLGQNTQYYAAAGMTQPIDDVLETMRAHEGGIYESMVPQAVYEGEAHSVPIEIDLVPMFARKDLIEEAGMEMPTTWQELREVSQAIVEKNPQYTGLGLPLSNANDAESDLRILIWSFGGAMFADDNTTVTWNSPETIAAYQYIKDMFDEGTIPRSVLTWDDGGNNTAYQTGRAAFIMNPPSVYSWMVENDPELLENTALIGIPAGVEGEDAGSTMLGSFSWMVSSQTEQADLAKEWIEFFFQPEHYQELIEVTGGRWFPIFPGMATTMPLFTENPAFADFDNLARNGLTIGYKGAPTPLASEVYTSKIISNSVQRMLVDGLSPEEAVQWASDEIEALAEN</sequence>
<dbReference type="PANTHER" id="PTHR43649:SF33">
    <property type="entry name" value="POLYGALACTURONAN_RHAMNOGALACTURONAN-BINDING PROTEIN YTCQ"/>
    <property type="match status" value="1"/>
</dbReference>
<comment type="caution">
    <text evidence="10">The sequence shown here is derived from an EMBL/GenBank/DDBJ whole genome shotgun (WGS) entry which is preliminary data.</text>
</comment>
<evidence type="ECO:0000313" key="10">
    <source>
        <dbReference type="EMBL" id="MET3601156.1"/>
    </source>
</evidence>
<keyword evidence="5" id="KW-0574">Periplasm</keyword>
<keyword evidence="10" id="KW-0813">Transport</keyword>
<keyword evidence="7" id="KW-0564">Palmitate</keyword>
<dbReference type="InterPro" id="IPR050490">
    <property type="entry name" value="Bact_solute-bd_prot1"/>
</dbReference>
<evidence type="ECO:0000256" key="1">
    <source>
        <dbReference type="ARBA" id="ARBA00004418"/>
    </source>
</evidence>
<keyword evidence="4 9" id="KW-0732">Signal</keyword>
<evidence type="ECO:0000256" key="9">
    <source>
        <dbReference type="SAM" id="SignalP"/>
    </source>
</evidence>
<keyword evidence="10" id="KW-0762">Sugar transport</keyword>
<accession>A0ABV2IEE5</accession>
<gene>
    <name evidence="10" type="ORF">ABID12_003107</name>
</gene>
<dbReference type="InterPro" id="IPR006059">
    <property type="entry name" value="SBP"/>
</dbReference>
<protein>
    <submittedName>
        <fullName evidence="10">Multiple sugar transport system substrate-binding protein</fullName>
    </submittedName>
</protein>
<evidence type="ECO:0000256" key="2">
    <source>
        <dbReference type="ARBA" id="ARBA00008520"/>
    </source>
</evidence>
<dbReference type="RefSeq" id="WP_354435004.1">
    <property type="nucleotide sequence ID" value="NZ_JBEPLY010000011.1"/>
</dbReference>
<proteinExistence type="inferred from homology"/>
<evidence type="ECO:0000256" key="6">
    <source>
        <dbReference type="ARBA" id="ARBA00023136"/>
    </source>
</evidence>
<comment type="subcellular location">
    <subcellularLocation>
        <location evidence="1">Periplasm</location>
    </subcellularLocation>
</comment>
<dbReference type="CDD" id="cd13585">
    <property type="entry name" value="PBP2_TMBP_like"/>
    <property type="match status" value="1"/>
</dbReference>
<evidence type="ECO:0000256" key="3">
    <source>
        <dbReference type="ARBA" id="ARBA00022475"/>
    </source>
</evidence>
<evidence type="ECO:0000256" key="5">
    <source>
        <dbReference type="ARBA" id="ARBA00022764"/>
    </source>
</evidence>
<dbReference type="EMBL" id="JBEPLY010000011">
    <property type="protein sequence ID" value="MET3601156.1"/>
    <property type="molecule type" value="Genomic_DNA"/>
</dbReference>
<dbReference type="Gene3D" id="3.40.190.10">
    <property type="entry name" value="Periplasmic binding protein-like II"/>
    <property type="match status" value="1"/>
</dbReference>
<evidence type="ECO:0000256" key="7">
    <source>
        <dbReference type="ARBA" id="ARBA00023139"/>
    </source>
</evidence>
<feature type="signal peptide" evidence="9">
    <location>
        <begin position="1"/>
        <end position="22"/>
    </location>
</feature>
<evidence type="ECO:0000256" key="8">
    <source>
        <dbReference type="ARBA" id="ARBA00023288"/>
    </source>
</evidence>
<dbReference type="PANTHER" id="PTHR43649">
    <property type="entry name" value="ARABINOSE-BINDING PROTEIN-RELATED"/>
    <property type="match status" value="1"/>
</dbReference>
<evidence type="ECO:0000256" key="4">
    <source>
        <dbReference type="ARBA" id="ARBA00022729"/>
    </source>
</evidence>
<dbReference type="Pfam" id="PF01547">
    <property type="entry name" value="SBP_bac_1"/>
    <property type="match status" value="1"/>
</dbReference>
<keyword evidence="3" id="KW-1003">Cell membrane</keyword>
<dbReference type="Proteomes" id="UP001549164">
    <property type="component" value="Unassembled WGS sequence"/>
</dbReference>
<name>A0ABV2IEE5_9HYPH</name>
<reference evidence="10 11" key="1">
    <citation type="submission" date="2024-06" db="EMBL/GenBank/DDBJ databases">
        <title>Genomic Encyclopedia of Type Strains, Phase IV (KMG-IV): sequencing the most valuable type-strain genomes for metagenomic binning, comparative biology and taxonomic classification.</title>
        <authorList>
            <person name="Goeker M."/>
        </authorList>
    </citation>
    <scope>NUCLEOTIDE SEQUENCE [LARGE SCALE GENOMIC DNA]</scope>
    <source>
        <strain evidence="10 11">DSM 28102</strain>
    </source>
</reference>
<comment type="similarity">
    <text evidence="2">Belongs to the bacterial solute-binding protein 1 family.</text>
</comment>
<organism evidence="10 11">
    <name type="scientific">Martelella mangrovi</name>
    <dbReference type="NCBI Taxonomy" id="1397477"/>
    <lineage>
        <taxon>Bacteria</taxon>
        <taxon>Pseudomonadati</taxon>
        <taxon>Pseudomonadota</taxon>
        <taxon>Alphaproteobacteria</taxon>
        <taxon>Hyphomicrobiales</taxon>
        <taxon>Aurantimonadaceae</taxon>
        <taxon>Martelella</taxon>
    </lineage>
</organism>
<feature type="chain" id="PRO_5045846850" evidence="9">
    <location>
        <begin position="23"/>
        <end position="424"/>
    </location>
</feature>
<keyword evidence="8" id="KW-0449">Lipoprotein</keyword>
<evidence type="ECO:0000313" key="11">
    <source>
        <dbReference type="Proteomes" id="UP001549164"/>
    </source>
</evidence>
<keyword evidence="11" id="KW-1185">Reference proteome</keyword>